<dbReference type="Proteomes" id="UP000230709">
    <property type="component" value="Chromosome"/>
</dbReference>
<dbReference type="STRING" id="595536.GCA_000178815_03751"/>
<dbReference type="KEGG" id="mtw:CQW49_07030"/>
<dbReference type="EMBL" id="CP023737">
    <property type="protein sequence ID" value="ATQ67668.1"/>
    <property type="molecule type" value="Genomic_DNA"/>
</dbReference>
<dbReference type="AlphaFoldDB" id="A0A2D2CY48"/>
<protein>
    <recommendedName>
        <fullName evidence="4">GNAT family N-acetyltransferase</fullName>
    </recommendedName>
</protein>
<accession>A0A2D2CY48</accession>
<dbReference type="Pfam" id="PF07395">
    <property type="entry name" value="Mig-14"/>
    <property type="match status" value="1"/>
</dbReference>
<name>A0A2D2CY48_METT3</name>
<sequence>MRASSPNLSARDRIWSRGRGRIRRARLASRSWRTISAQDYEIAFERFGGSFAVHPRVVDLVCSLAHRPAHYMGLACGSDIVAAAPLWGEHIVATRSALEAHDASQLIDVGDAELVLPIADGVRIEPPFAARMVSSLHVDDVAGLERDFCSYPGRESIASISVVKGLRAGTSRQSPKSQKRRRLQIRRFQERGGAFHPLRDCPAHELAAIYEMLYRKRWGEGAFLLGEDHLPLVFRELGDMLFGDMLLLDDRPVAMELVYETHTPRWLIANGVQAGYDPAFIDLSVGSILLHHNLERLEEEAIAGGRMLRYSLGWSDAPYKAQWAVDEPAWRVRAPVAAAVAAARTRPDAAAAASSLRHMVASVSFVLRRRAQRAAKALTRIGARGRTSAPLAESDPSAFIDQGIDE</sequence>
<gene>
    <name evidence="2" type="ORF">CQW49_07030</name>
</gene>
<proteinExistence type="predicted"/>
<dbReference type="InterPro" id="IPR009977">
    <property type="entry name" value="Mig-14"/>
</dbReference>
<organism evidence="2 3">
    <name type="scientific">Methylosinus trichosporium (strain ATCC 35070 / NCIMB 11131 / UNIQEM 75 / OB3b)</name>
    <dbReference type="NCBI Taxonomy" id="595536"/>
    <lineage>
        <taxon>Bacteria</taxon>
        <taxon>Pseudomonadati</taxon>
        <taxon>Pseudomonadota</taxon>
        <taxon>Alphaproteobacteria</taxon>
        <taxon>Hyphomicrobiales</taxon>
        <taxon>Methylocystaceae</taxon>
        <taxon>Methylosinus</taxon>
    </lineage>
</organism>
<evidence type="ECO:0000256" key="1">
    <source>
        <dbReference type="SAM" id="MobiDB-lite"/>
    </source>
</evidence>
<evidence type="ECO:0008006" key="4">
    <source>
        <dbReference type="Google" id="ProtNLM"/>
    </source>
</evidence>
<keyword evidence="3" id="KW-1185">Reference proteome</keyword>
<feature type="region of interest" description="Disordered" evidence="1">
    <location>
        <begin position="386"/>
        <end position="406"/>
    </location>
</feature>
<reference evidence="3" key="1">
    <citation type="submission" date="2017-10" db="EMBL/GenBank/DDBJ databases">
        <title>Completed PacBio SMRT sequence of Methylosinus trichosporium OB3b reveals presence of a third large plasmid.</title>
        <authorList>
            <person name="Charles T.C."/>
            <person name="Lynch M.D.J."/>
            <person name="Heil J.R."/>
            <person name="Cheng J."/>
        </authorList>
    </citation>
    <scope>NUCLEOTIDE SEQUENCE [LARGE SCALE GENOMIC DNA]</scope>
    <source>
        <strain evidence="3">OB3b</strain>
    </source>
</reference>
<evidence type="ECO:0000313" key="3">
    <source>
        <dbReference type="Proteomes" id="UP000230709"/>
    </source>
</evidence>
<dbReference type="InterPro" id="IPR016181">
    <property type="entry name" value="Acyl_CoA_acyltransferase"/>
</dbReference>
<dbReference type="SUPFAM" id="SSF55729">
    <property type="entry name" value="Acyl-CoA N-acyltransferases (Nat)"/>
    <property type="match status" value="1"/>
</dbReference>
<evidence type="ECO:0000313" key="2">
    <source>
        <dbReference type="EMBL" id="ATQ67668.1"/>
    </source>
</evidence>